<feature type="transmembrane region" description="Helical" evidence="9">
    <location>
        <begin position="43"/>
        <end position="63"/>
    </location>
</feature>
<dbReference type="GO" id="GO:0016020">
    <property type="term" value="C:membrane"/>
    <property type="evidence" value="ECO:0007669"/>
    <property type="project" value="UniProtKB-SubCell"/>
</dbReference>
<keyword evidence="2" id="KW-0813">Transport</keyword>
<evidence type="ECO:0000313" key="13">
    <source>
        <dbReference type="Proteomes" id="UP000234585"/>
    </source>
</evidence>
<feature type="transmembrane region" description="Helical" evidence="9">
    <location>
        <begin position="986"/>
        <end position="1008"/>
    </location>
</feature>
<dbReference type="PANTHER" id="PTHR24223:SF399">
    <property type="entry name" value="ABC TRANSPORTER ATNG"/>
    <property type="match status" value="1"/>
</dbReference>
<dbReference type="CDD" id="cd03244">
    <property type="entry name" value="ABCC_MRP_domain2"/>
    <property type="match status" value="1"/>
</dbReference>
<dbReference type="CDD" id="cd18580">
    <property type="entry name" value="ABC_6TM_ABCC_D2"/>
    <property type="match status" value="1"/>
</dbReference>
<evidence type="ECO:0000256" key="7">
    <source>
        <dbReference type="ARBA" id="ARBA00023136"/>
    </source>
</evidence>
<evidence type="ECO:0000256" key="4">
    <source>
        <dbReference type="ARBA" id="ARBA00022741"/>
    </source>
</evidence>
<dbReference type="SUPFAM" id="SSF90123">
    <property type="entry name" value="ABC transporter transmembrane region"/>
    <property type="match status" value="2"/>
</dbReference>
<dbReference type="GO" id="GO:0016887">
    <property type="term" value="F:ATP hydrolysis activity"/>
    <property type="evidence" value="ECO:0007669"/>
    <property type="project" value="InterPro"/>
</dbReference>
<dbReference type="GeneID" id="36525338"/>
<dbReference type="EMBL" id="KZ559124">
    <property type="protein sequence ID" value="PLB40474.1"/>
    <property type="molecule type" value="Genomic_DNA"/>
</dbReference>
<dbReference type="Pfam" id="PF24357">
    <property type="entry name" value="TMD0_ABC"/>
    <property type="match status" value="1"/>
</dbReference>
<proteinExistence type="predicted"/>
<evidence type="ECO:0000259" key="11">
    <source>
        <dbReference type="PROSITE" id="PS50929"/>
    </source>
</evidence>
<dbReference type="InterPro" id="IPR056227">
    <property type="entry name" value="TMD0_ABC"/>
</dbReference>
<dbReference type="Gene3D" id="3.40.50.300">
    <property type="entry name" value="P-loop containing nucleotide triphosphate hydrolases"/>
    <property type="match status" value="2"/>
</dbReference>
<gene>
    <name evidence="12" type="ORF">BDW47DRAFT_134823</name>
</gene>
<dbReference type="SMART" id="SM00382">
    <property type="entry name" value="AAA"/>
    <property type="match status" value="2"/>
</dbReference>
<dbReference type="GO" id="GO:0005524">
    <property type="term" value="F:ATP binding"/>
    <property type="evidence" value="ECO:0007669"/>
    <property type="project" value="UniProtKB-KW"/>
</dbReference>
<dbReference type="InterPro" id="IPR044726">
    <property type="entry name" value="ABCC_6TM_D2"/>
</dbReference>
<evidence type="ECO:0000256" key="1">
    <source>
        <dbReference type="ARBA" id="ARBA00004141"/>
    </source>
</evidence>
<feature type="domain" description="ABC transporter" evidence="10">
    <location>
        <begin position="1192"/>
        <end position="1425"/>
    </location>
</feature>
<evidence type="ECO:0000256" key="6">
    <source>
        <dbReference type="ARBA" id="ARBA00022989"/>
    </source>
</evidence>
<evidence type="ECO:0000256" key="3">
    <source>
        <dbReference type="ARBA" id="ARBA00022692"/>
    </source>
</evidence>
<keyword evidence="13" id="KW-1185">Reference proteome</keyword>
<feature type="transmembrane region" description="Helical" evidence="9">
    <location>
        <begin position="499"/>
        <end position="521"/>
    </location>
</feature>
<sequence>MTQPMALRATSSTCSIKDHNQFGPIVNQDCYNGLDFTLLFEEVFYSIVPSTISIVWVVVRMSQLRHEKIMVTRRWLYWCKMTAYSAQIIALIVQLVLYASSPQTYLSSAAAILSTIATIALAIGSHIEHRRSLRPSTVLVLYPLIMILFDVVHIRTLWSVDGLNRVANVCLTGLGIKSVLLVFESFPKTRFMHPESSIRSPEEVGGPVGRGLLWWLNPLFVLGMGKRLTLHDLFSLEPTMIPTTKKHHLAVLWEQTKEKTKPHTLLYLAIRAFYWEILACVIPRLSYVGLVISQPYLIRRAVKLFALPHSDNARGRGILLIAAFALVYGGMGITLALSKHKAVRLIAMMRSALITMIYDQSLRLPASQDQDRVITAISTDIERICLGLQAYYECWAAPIELGLFFWFIYRELYETSIAAMLLSLVAVVGVALLAPYAIQKQAAWVDAIQRRVSITVELINGAKGVKMSGLVDRLHTILTALRLDEISASKDSRSFSMTIFTLGSMHSILTPTVSFAIYMFVSRSENGEIGTLDSPRAFTCLALLELCGESLLALLQNIANVASAAGCIGHIQELLCASEHEASQNRQQLSFPVESENSPPPCVVAEDVSTGWHGPILHNLSFRIYPSSLTMLIGPVGCGKSTLLQAILGETTYTTGTILVNASQIAYCSQTPWLVNDTIRQNVLGASTFCADRYKQTIRACGLEKDIELFPDGDETFVGTQGVSLSGGQKQRLALARAVYARTDLVILDDVLASLDPVTKEHVFDELLGPWGLFRRLGTTVIMTTSLEHQLPHADQVIVLDGYGSISTQYSQRSACTDTPECNECNTHLESTDEKKTPTMAVQCKSITSSDDDDEVSLNRKVESPGGDGPQASDFATYRYYLSTASWQRWSMFLTTLAAAIATKTFMSTWIKWWAHDNDMEPNRNLKMRVAVDCALCGLYAGMFCLTQCTVVDSLYRAPMSFFTATDSGTTINRFKQDLELIDFELPLAVFVASAAVLHCIAGIIVIIVNVHYMAAIIPLAAIIIWAIQTVYLRTSRQLRILDLEAKAPVLKHFIETLNGLATVRAFGWQKQYRCALNAHLTASQKPFYLLLCVQVWLGLALDFVLTGFIVLLMGIGVGTLGDLPAGDMGLALTSTITIGIYVKTLVRFWMNLETSLGAVTRVKDFEQGLAGEDLSGESGIVPVGWPTQGCIQFKGVTASYEGHSNPALKDVSFTARPGEKVAICGRTGSGKSTLIAALFHMINPFNGQILVDGVNIATIPRQRLRESLNGLPQDSFLLHGWTLHENIDMFATSSDQAIVEALKAVDLWRVVENDLNGLDTIVRESTFSHGQRQLACLARAMVRLGNVLVLDEAMSSIDTKTEAQMKLVMQSHFQNHTILAVTHRPSTVLDFDRVLVMESGRIVENGVPRELIGRPSRFLDLYVSAGEGG</sequence>
<feature type="transmembrane region" description="Helical" evidence="9">
    <location>
        <begin position="75"/>
        <end position="99"/>
    </location>
</feature>
<protein>
    <submittedName>
        <fullName evidence="12">P-loop containing nucleoside triphosphate hydrolase protein</fullName>
    </submittedName>
</protein>
<dbReference type="InterPro" id="IPR017871">
    <property type="entry name" value="ABC_transporter-like_CS"/>
</dbReference>
<dbReference type="PROSITE" id="PS50893">
    <property type="entry name" value="ABC_TRANSPORTER_2"/>
    <property type="match status" value="2"/>
</dbReference>
<dbReference type="Pfam" id="PF00005">
    <property type="entry name" value="ABC_tran"/>
    <property type="match status" value="2"/>
</dbReference>
<feature type="transmembrane region" description="Helical" evidence="9">
    <location>
        <begin position="415"/>
        <end position="438"/>
    </location>
</feature>
<dbReference type="InterPro" id="IPR027417">
    <property type="entry name" value="P-loop_NTPase"/>
</dbReference>
<feature type="transmembrane region" description="Helical" evidence="9">
    <location>
        <begin position="1014"/>
        <end position="1033"/>
    </location>
</feature>
<reference evidence="12 13" key="1">
    <citation type="submission" date="2017-12" db="EMBL/GenBank/DDBJ databases">
        <authorList>
            <consortium name="DOE Joint Genome Institute"/>
            <person name="Haridas S."/>
            <person name="Kjaerbolling I."/>
            <person name="Vesth T.C."/>
            <person name="Frisvad J.C."/>
            <person name="Nybo J.L."/>
            <person name="Theobald S."/>
            <person name="Kuo A."/>
            <person name="Bowyer P."/>
            <person name="Matsuda Y."/>
            <person name="Mondo S."/>
            <person name="Lyhne E.K."/>
            <person name="Kogle M.E."/>
            <person name="Clum A."/>
            <person name="Lipzen A."/>
            <person name="Salamov A."/>
            <person name="Ngan C.Y."/>
            <person name="Daum C."/>
            <person name="Chiniquy J."/>
            <person name="Barry K."/>
            <person name="LaButti K."/>
            <person name="Simmons B.A."/>
            <person name="Magnuson J.K."/>
            <person name="Mortensen U.H."/>
            <person name="Larsen T.O."/>
            <person name="Grigoriev I.V."/>
            <person name="Baker S.E."/>
            <person name="Andersen M.R."/>
            <person name="Nordberg H.P."/>
            <person name="Cantor M.N."/>
            <person name="Hua S.X."/>
        </authorList>
    </citation>
    <scope>NUCLEOTIDE SEQUENCE [LARGE SCALE GENOMIC DNA]</scope>
    <source>
        <strain evidence="12 13">CBS 102.13</strain>
    </source>
</reference>
<keyword evidence="3 9" id="KW-0812">Transmembrane</keyword>
<feature type="transmembrane region" description="Helical" evidence="9">
    <location>
        <begin position="318"/>
        <end position="338"/>
    </location>
</feature>
<feature type="transmembrane region" description="Helical" evidence="9">
    <location>
        <begin position="136"/>
        <end position="154"/>
    </location>
</feature>
<keyword evidence="12" id="KW-0378">Hydrolase</keyword>
<name>A0A2I2FIN4_ASPCN</name>
<dbReference type="InterPro" id="IPR050173">
    <property type="entry name" value="ABC_transporter_C-like"/>
</dbReference>
<feature type="transmembrane region" description="Helical" evidence="9">
    <location>
        <begin position="105"/>
        <end position="124"/>
    </location>
</feature>
<dbReference type="RefSeq" id="XP_024674486.1">
    <property type="nucleotide sequence ID" value="XM_024818178.1"/>
</dbReference>
<dbReference type="InterPro" id="IPR003439">
    <property type="entry name" value="ABC_transporter-like_ATP-bd"/>
</dbReference>
<feature type="transmembrane region" description="Helical" evidence="9">
    <location>
        <begin position="1129"/>
        <end position="1147"/>
    </location>
</feature>
<feature type="transmembrane region" description="Helical" evidence="9">
    <location>
        <begin position="166"/>
        <end position="183"/>
    </location>
</feature>
<dbReference type="CDD" id="cd03250">
    <property type="entry name" value="ABCC_MRP_domain1"/>
    <property type="match status" value="1"/>
</dbReference>
<dbReference type="FunFam" id="3.40.50.300:FF:000838">
    <property type="entry name" value="ABC multidrug transporter (Eurofung)"/>
    <property type="match status" value="1"/>
</dbReference>
<dbReference type="InterPro" id="IPR011527">
    <property type="entry name" value="ABC1_TM_dom"/>
</dbReference>
<organism evidence="12 13">
    <name type="scientific">Aspergillus candidus</name>
    <dbReference type="NCBI Taxonomy" id="41067"/>
    <lineage>
        <taxon>Eukaryota</taxon>
        <taxon>Fungi</taxon>
        <taxon>Dikarya</taxon>
        <taxon>Ascomycota</taxon>
        <taxon>Pezizomycotina</taxon>
        <taxon>Eurotiomycetes</taxon>
        <taxon>Eurotiomycetidae</taxon>
        <taxon>Eurotiales</taxon>
        <taxon>Aspergillaceae</taxon>
        <taxon>Aspergillus</taxon>
        <taxon>Aspergillus subgen. Circumdati</taxon>
    </lineage>
</organism>
<evidence type="ECO:0000313" key="12">
    <source>
        <dbReference type="EMBL" id="PLB40474.1"/>
    </source>
</evidence>
<dbReference type="SUPFAM" id="SSF52540">
    <property type="entry name" value="P-loop containing nucleoside triphosphate hydrolases"/>
    <property type="match status" value="2"/>
</dbReference>
<feature type="domain" description="ABC transmembrane type-1" evidence="11">
    <location>
        <begin position="951"/>
        <end position="1155"/>
    </location>
</feature>
<dbReference type="InterPro" id="IPR003593">
    <property type="entry name" value="AAA+_ATPase"/>
</dbReference>
<evidence type="ECO:0000256" key="2">
    <source>
        <dbReference type="ARBA" id="ARBA00022448"/>
    </source>
</evidence>
<dbReference type="PROSITE" id="PS00211">
    <property type="entry name" value="ABC_TRANSPORTER_1"/>
    <property type="match status" value="2"/>
</dbReference>
<keyword evidence="5" id="KW-0067">ATP-binding</keyword>
<evidence type="ECO:0000256" key="5">
    <source>
        <dbReference type="ARBA" id="ARBA00022840"/>
    </source>
</evidence>
<keyword evidence="4" id="KW-0547">Nucleotide-binding</keyword>
<feature type="transmembrane region" description="Helical" evidence="9">
    <location>
        <begin position="273"/>
        <end position="298"/>
    </location>
</feature>
<dbReference type="OrthoDB" id="6500128at2759"/>
<feature type="domain" description="ABC transporter" evidence="10">
    <location>
        <begin position="593"/>
        <end position="828"/>
    </location>
</feature>
<feature type="transmembrane region" description="Helical" evidence="9">
    <location>
        <begin position="1088"/>
        <end position="1117"/>
    </location>
</feature>
<accession>A0A2I2FIN4</accession>
<dbReference type="PANTHER" id="PTHR24223">
    <property type="entry name" value="ATP-BINDING CASSETTE SUB-FAMILY C"/>
    <property type="match status" value="1"/>
</dbReference>
<evidence type="ECO:0000256" key="9">
    <source>
        <dbReference type="SAM" id="Phobius"/>
    </source>
</evidence>
<dbReference type="Proteomes" id="UP000234585">
    <property type="component" value="Unassembled WGS sequence"/>
</dbReference>
<feature type="transmembrane region" description="Helical" evidence="9">
    <location>
        <begin position="390"/>
        <end position="409"/>
    </location>
</feature>
<dbReference type="STRING" id="41067.A0A2I2FIN4"/>
<dbReference type="GO" id="GO:0140359">
    <property type="term" value="F:ABC-type transporter activity"/>
    <property type="evidence" value="ECO:0007669"/>
    <property type="project" value="InterPro"/>
</dbReference>
<comment type="subcellular location">
    <subcellularLocation>
        <location evidence="1">Membrane</location>
        <topology evidence="1">Multi-pass membrane protein</topology>
    </subcellularLocation>
</comment>
<evidence type="ECO:0000259" key="10">
    <source>
        <dbReference type="PROSITE" id="PS50893"/>
    </source>
</evidence>
<dbReference type="Pfam" id="PF00664">
    <property type="entry name" value="ABC_membrane"/>
    <property type="match status" value="1"/>
</dbReference>
<dbReference type="PROSITE" id="PS50929">
    <property type="entry name" value="ABC_TM1F"/>
    <property type="match status" value="2"/>
</dbReference>
<feature type="transmembrane region" description="Helical" evidence="9">
    <location>
        <begin position="890"/>
        <end position="911"/>
    </location>
</feature>
<keyword evidence="6 9" id="KW-1133">Transmembrane helix</keyword>
<evidence type="ECO:0000256" key="8">
    <source>
        <dbReference type="SAM" id="MobiDB-lite"/>
    </source>
</evidence>
<keyword evidence="7 9" id="KW-0472">Membrane</keyword>
<dbReference type="Gene3D" id="1.20.1560.10">
    <property type="entry name" value="ABC transporter type 1, transmembrane domain"/>
    <property type="match status" value="2"/>
</dbReference>
<dbReference type="InterPro" id="IPR036640">
    <property type="entry name" value="ABC1_TM_sf"/>
</dbReference>
<feature type="region of interest" description="Disordered" evidence="8">
    <location>
        <begin position="849"/>
        <end position="870"/>
    </location>
</feature>
<feature type="domain" description="ABC transmembrane type-1" evidence="11">
    <location>
        <begin position="288"/>
        <end position="563"/>
    </location>
</feature>